<accession>A0A480ADV6</accession>
<protein>
    <submittedName>
        <fullName evidence="1">Uncharacterized protein</fullName>
    </submittedName>
</protein>
<evidence type="ECO:0000313" key="1">
    <source>
        <dbReference type="EMBL" id="GCL43310.1"/>
    </source>
</evidence>
<evidence type="ECO:0000313" key="2">
    <source>
        <dbReference type="Proteomes" id="UP000299367"/>
    </source>
</evidence>
<name>A0A480ADV6_9CYAN</name>
<dbReference type="Proteomes" id="UP000299367">
    <property type="component" value="Unassembled WGS sequence"/>
</dbReference>
<dbReference type="AlphaFoldDB" id="A0A480ADV6"/>
<comment type="caution">
    <text evidence="1">The sequence shown here is derived from an EMBL/GenBank/DDBJ whole genome shotgun (WGS) entry which is preliminary data.</text>
</comment>
<reference evidence="2" key="1">
    <citation type="submission" date="2019-02" db="EMBL/GenBank/DDBJ databases">
        <title>Draft genome sequence of Dolichospermum planctonicum NIES-80.</title>
        <authorList>
            <person name="Yamaguchi H."/>
            <person name="Suzuki S."/>
            <person name="Kawachi M."/>
        </authorList>
    </citation>
    <scope>NUCLEOTIDE SEQUENCE [LARGE SCALE GENOMIC DNA]</scope>
    <source>
        <strain evidence="2">NIES-80</strain>
    </source>
</reference>
<gene>
    <name evidence="1" type="ORF">NIES80_30240</name>
</gene>
<sequence>MRLTFAGECGIFIMGGYGLNKILLTLDYINMTIIAQRNPNQPQK</sequence>
<dbReference type="EMBL" id="BJCF01000037">
    <property type="protein sequence ID" value="GCL43310.1"/>
    <property type="molecule type" value="Genomic_DNA"/>
</dbReference>
<organism evidence="1 2">
    <name type="scientific">Dolichospermum planctonicum</name>
    <dbReference type="NCBI Taxonomy" id="136072"/>
    <lineage>
        <taxon>Bacteria</taxon>
        <taxon>Bacillati</taxon>
        <taxon>Cyanobacteriota</taxon>
        <taxon>Cyanophyceae</taxon>
        <taxon>Nostocales</taxon>
        <taxon>Aphanizomenonaceae</taxon>
        <taxon>Dolichospermum</taxon>
    </lineage>
</organism>
<proteinExistence type="predicted"/>